<feature type="chain" id="PRO_5020713724" evidence="2">
    <location>
        <begin position="27"/>
        <end position="199"/>
    </location>
</feature>
<gene>
    <name evidence="3" type="ORF">EDC91_102242</name>
</gene>
<feature type="transmembrane region" description="Helical" evidence="1">
    <location>
        <begin position="68"/>
        <end position="87"/>
    </location>
</feature>
<protein>
    <submittedName>
        <fullName evidence="3">Uncharacterized protein</fullName>
    </submittedName>
</protein>
<dbReference type="OrthoDB" id="6272778at2"/>
<evidence type="ECO:0000256" key="1">
    <source>
        <dbReference type="SAM" id="Phobius"/>
    </source>
</evidence>
<feature type="transmembrane region" description="Helical" evidence="1">
    <location>
        <begin position="172"/>
        <end position="190"/>
    </location>
</feature>
<reference evidence="3 4" key="1">
    <citation type="submission" date="2019-03" db="EMBL/GenBank/DDBJ databases">
        <title>Freshwater and sediment microbial communities from various areas in North America, analyzing microbe dynamics in response to fracking.</title>
        <authorList>
            <person name="Lamendella R."/>
        </authorList>
    </citation>
    <scope>NUCLEOTIDE SEQUENCE [LARGE SCALE GENOMIC DNA]</scope>
    <source>
        <strain evidence="3 4">74A</strain>
    </source>
</reference>
<dbReference type="Proteomes" id="UP000294832">
    <property type="component" value="Unassembled WGS sequence"/>
</dbReference>
<name>A0A4V2RT28_9GAMM</name>
<keyword evidence="1" id="KW-0472">Membrane</keyword>
<feature type="transmembrane region" description="Helical" evidence="1">
    <location>
        <begin position="93"/>
        <end position="116"/>
    </location>
</feature>
<comment type="caution">
    <text evidence="3">The sequence shown here is derived from an EMBL/GenBank/DDBJ whole genome shotgun (WGS) entry which is preliminary data.</text>
</comment>
<feature type="signal peptide" evidence="2">
    <location>
        <begin position="1"/>
        <end position="26"/>
    </location>
</feature>
<evidence type="ECO:0000256" key="2">
    <source>
        <dbReference type="SAM" id="SignalP"/>
    </source>
</evidence>
<evidence type="ECO:0000313" key="3">
    <source>
        <dbReference type="EMBL" id="TCN90324.1"/>
    </source>
</evidence>
<keyword evidence="2" id="KW-0732">Signal</keyword>
<proteinExistence type="predicted"/>
<evidence type="ECO:0000313" key="4">
    <source>
        <dbReference type="Proteomes" id="UP000294832"/>
    </source>
</evidence>
<keyword evidence="4" id="KW-1185">Reference proteome</keyword>
<sequence>MNFSSSLCGRLAIGASLATITLPVFADSTNGVLASVFVILGLGGFTLVNLALQLLFYFNGQYSSRRFVTTHTTLSLLMPILAAVMVLEDNSSTAYLTLNLGLIIIAASLALLPLQLQNSARRSGNHAGWVLLSASVFLLLLSLLAWPLVILTLLIGWFSLNQQPKPSILFHVMRWILLLLSVGWCLYNLYHLWQLLLGS</sequence>
<keyword evidence="1" id="KW-1133">Transmembrane helix</keyword>
<feature type="transmembrane region" description="Helical" evidence="1">
    <location>
        <begin position="128"/>
        <end position="160"/>
    </location>
</feature>
<dbReference type="AlphaFoldDB" id="A0A4V2RT28"/>
<dbReference type="EMBL" id="SLWF01000002">
    <property type="protein sequence ID" value="TCN90324.1"/>
    <property type="molecule type" value="Genomic_DNA"/>
</dbReference>
<keyword evidence="1" id="KW-0812">Transmembrane</keyword>
<feature type="transmembrane region" description="Helical" evidence="1">
    <location>
        <begin position="36"/>
        <end position="56"/>
    </location>
</feature>
<accession>A0A4V2RT28</accession>
<organism evidence="3 4">
    <name type="scientific">Shewanella fodinae</name>
    <dbReference type="NCBI Taxonomy" id="552357"/>
    <lineage>
        <taxon>Bacteria</taxon>
        <taxon>Pseudomonadati</taxon>
        <taxon>Pseudomonadota</taxon>
        <taxon>Gammaproteobacteria</taxon>
        <taxon>Alteromonadales</taxon>
        <taxon>Shewanellaceae</taxon>
        <taxon>Shewanella</taxon>
    </lineage>
</organism>